<dbReference type="SMART" id="SM01100">
    <property type="entry name" value="CRAL_TRIO_N"/>
    <property type="match status" value="1"/>
</dbReference>
<dbReference type="InterPro" id="IPR036865">
    <property type="entry name" value="CRAL-TRIO_dom_sf"/>
</dbReference>
<reference evidence="3" key="1">
    <citation type="submission" date="2016-01" db="EMBL/GenBank/DDBJ databases">
        <title>Reference transcriptome for the parasite Schistocephalus solidus: insights into the molecular evolution of parasitism.</title>
        <authorList>
            <person name="Hebert F.O."/>
            <person name="Grambauer S."/>
            <person name="Barber I."/>
            <person name="Landry C.R."/>
            <person name="Aubin-Horth N."/>
        </authorList>
    </citation>
    <scope>NUCLEOTIDE SEQUENCE</scope>
</reference>
<protein>
    <submittedName>
        <fullName evidence="3">Alpha-tocopherol transfer protein-like</fullName>
    </submittedName>
</protein>
<accession>A0A0X3NR96</accession>
<dbReference type="InterPro" id="IPR001251">
    <property type="entry name" value="CRAL-TRIO_dom"/>
</dbReference>
<dbReference type="SMART" id="SM00516">
    <property type="entry name" value="SEC14"/>
    <property type="match status" value="1"/>
</dbReference>
<organism evidence="3">
    <name type="scientific">Schistocephalus solidus</name>
    <name type="common">Tapeworm</name>
    <dbReference type="NCBI Taxonomy" id="70667"/>
    <lineage>
        <taxon>Eukaryota</taxon>
        <taxon>Metazoa</taxon>
        <taxon>Spiralia</taxon>
        <taxon>Lophotrochozoa</taxon>
        <taxon>Platyhelminthes</taxon>
        <taxon>Cestoda</taxon>
        <taxon>Eucestoda</taxon>
        <taxon>Diphyllobothriidea</taxon>
        <taxon>Diphyllobothriidae</taxon>
        <taxon>Schistocephalus</taxon>
    </lineage>
</organism>
<dbReference type="PROSITE" id="PS50191">
    <property type="entry name" value="CRAL_TRIO"/>
    <property type="match status" value="1"/>
</dbReference>
<evidence type="ECO:0000313" key="3">
    <source>
        <dbReference type="EMBL" id="JAP42165.1"/>
    </source>
</evidence>
<dbReference type="GO" id="GO:1902936">
    <property type="term" value="F:phosphatidylinositol bisphosphate binding"/>
    <property type="evidence" value="ECO:0007669"/>
    <property type="project" value="TreeGrafter"/>
</dbReference>
<dbReference type="PRINTS" id="PR00180">
    <property type="entry name" value="CRETINALDHBP"/>
</dbReference>
<feature type="compositionally biased region" description="Polar residues" evidence="1">
    <location>
        <begin position="295"/>
        <end position="308"/>
    </location>
</feature>
<dbReference type="SUPFAM" id="SSF46938">
    <property type="entry name" value="CRAL/TRIO N-terminal domain"/>
    <property type="match status" value="1"/>
</dbReference>
<dbReference type="Gene3D" id="3.40.525.10">
    <property type="entry name" value="CRAL-TRIO lipid binding domain"/>
    <property type="match status" value="1"/>
</dbReference>
<dbReference type="AlphaFoldDB" id="A0A0X3NR96"/>
<evidence type="ECO:0000259" key="2">
    <source>
        <dbReference type="PROSITE" id="PS50191"/>
    </source>
</evidence>
<name>A0A0X3NR96_SCHSO</name>
<dbReference type="EMBL" id="GEEE01021060">
    <property type="protein sequence ID" value="JAP42165.1"/>
    <property type="molecule type" value="Transcribed_RNA"/>
</dbReference>
<dbReference type="Gene3D" id="1.20.5.1200">
    <property type="entry name" value="Alpha-tocopherol transfer"/>
    <property type="match status" value="1"/>
</dbReference>
<gene>
    <name evidence="3" type="primary">TTPAL</name>
    <name evidence="3" type="ORF">TR97760</name>
</gene>
<dbReference type="InterPro" id="IPR036273">
    <property type="entry name" value="CRAL/TRIO_N_dom_sf"/>
</dbReference>
<dbReference type="Gene3D" id="1.10.8.20">
    <property type="entry name" value="N-terminal domain of phosphatidylinositol transfer protein sec14p"/>
    <property type="match status" value="1"/>
</dbReference>
<proteinExistence type="predicted"/>
<feature type="domain" description="CRAL-TRIO" evidence="2">
    <location>
        <begin position="92"/>
        <end position="252"/>
    </location>
</feature>
<dbReference type="Pfam" id="PF00650">
    <property type="entry name" value="CRAL_TRIO"/>
    <property type="match status" value="1"/>
</dbReference>
<dbReference type="SUPFAM" id="SSF52087">
    <property type="entry name" value="CRAL/TRIO domain"/>
    <property type="match status" value="1"/>
</dbReference>
<feature type="region of interest" description="Disordered" evidence="1">
    <location>
        <begin position="287"/>
        <end position="320"/>
    </location>
</feature>
<sequence>MSVIDFAIKELKPATIEKAQIELNEIHESFPSSIQQFRQIILDNEGLNGCLEDAFLLRFLRARKYDMQKALALYLNHYAIRQQYPDVFENLKPSLVRHVFVTGIVSMLPEATSEGHRILLFRPALWQPDEWPSSDLLRANVIVVEDLLQNYHEAQVHGLVVLVSLSGFGWKHACQLSNLDFARRAARLLQDTTPVRVKAVHMVNEPAMFSRVFGLVQPLLKPKQQRRIIFHGNSLKSLHTYLPPHLLPCNIGLEGTGPPVPSPDYCAHLQSMEGYFEFMQQFTVSPRATTDKNGKQSPSVGTLQTASDSHIEPSLLNNST</sequence>
<dbReference type="CDD" id="cd00170">
    <property type="entry name" value="SEC14"/>
    <property type="match status" value="1"/>
</dbReference>
<dbReference type="GO" id="GO:0016020">
    <property type="term" value="C:membrane"/>
    <property type="evidence" value="ECO:0007669"/>
    <property type="project" value="TreeGrafter"/>
</dbReference>
<dbReference type="PANTHER" id="PTHR10174">
    <property type="entry name" value="ALPHA-TOCOPHEROL TRANSFER PROTEIN-RELATED"/>
    <property type="match status" value="1"/>
</dbReference>
<dbReference type="PANTHER" id="PTHR10174:SF130">
    <property type="entry name" value="ALPHA-TOCOPHEROL TRANSFER PROTEIN-LIKE"/>
    <property type="match status" value="1"/>
</dbReference>
<dbReference type="InterPro" id="IPR011074">
    <property type="entry name" value="CRAL/TRIO_N_dom"/>
</dbReference>
<dbReference type="Pfam" id="PF03765">
    <property type="entry name" value="CRAL_TRIO_N"/>
    <property type="match status" value="1"/>
</dbReference>
<evidence type="ECO:0000256" key="1">
    <source>
        <dbReference type="SAM" id="MobiDB-lite"/>
    </source>
</evidence>